<keyword evidence="1" id="KW-1133">Transmembrane helix</keyword>
<evidence type="ECO:0000313" key="3">
    <source>
        <dbReference type="Proteomes" id="UP001596410"/>
    </source>
</evidence>
<evidence type="ECO:0000256" key="1">
    <source>
        <dbReference type="SAM" id="Phobius"/>
    </source>
</evidence>
<organism evidence="2 3">
    <name type="scientific">Halobacillus seohaensis</name>
    <dbReference type="NCBI Taxonomy" id="447421"/>
    <lineage>
        <taxon>Bacteria</taxon>
        <taxon>Bacillati</taxon>
        <taxon>Bacillota</taxon>
        <taxon>Bacilli</taxon>
        <taxon>Bacillales</taxon>
        <taxon>Bacillaceae</taxon>
        <taxon>Halobacillus</taxon>
    </lineage>
</organism>
<evidence type="ECO:0000313" key="2">
    <source>
        <dbReference type="EMBL" id="MFC7061520.1"/>
    </source>
</evidence>
<keyword evidence="1" id="KW-0812">Transmembrane</keyword>
<name>A0ABW2EKX5_9BACI</name>
<reference evidence="3" key="1">
    <citation type="journal article" date="2019" name="Int. J. Syst. Evol. Microbiol.">
        <title>The Global Catalogue of Microorganisms (GCM) 10K type strain sequencing project: providing services to taxonomists for standard genome sequencing and annotation.</title>
        <authorList>
            <consortium name="The Broad Institute Genomics Platform"/>
            <consortium name="The Broad Institute Genome Sequencing Center for Infectious Disease"/>
            <person name="Wu L."/>
            <person name="Ma J."/>
        </authorList>
    </citation>
    <scope>NUCLEOTIDE SEQUENCE [LARGE SCALE GENOMIC DNA]</scope>
    <source>
        <strain evidence="3">CGMCC 4.1621</strain>
    </source>
</reference>
<dbReference type="Proteomes" id="UP001596410">
    <property type="component" value="Unassembled WGS sequence"/>
</dbReference>
<accession>A0ABW2EKX5</accession>
<gene>
    <name evidence="2" type="ORF">ACFQIC_06550</name>
</gene>
<feature type="transmembrane region" description="Helical" evidence="1">
    <location>
        <begin position="6"/>
        <end position="27"/>
    </location>
</feature>
<comment type="caution">
    <text evidence="2">The sequence shown here is derived from an EMBL/GenBank/DDBJ whole genome shotgun (WGS) entry which is preliminary data.</text>
</comment>
<protein>
    <submittedName>
        <fullName evidence="2">Uncharacterized protein</fullName>
    </submittedName>
</protein>
<dbReference type="EMBL" id="JBHSZV010000014">
    <property type="protein sequence ID" value="MFC7061520.1"/>
    <property type="molecule type" value="Genomic_DNA"/>
</dbReference>
<sequence length="102" mass="11415">MKNWLITVLAICSIAIWSLVVVVFTSLENEKTGSDHSQSITTILADRPFDEIRRVSLPSENNNSEKVETIVGKHTLSEDWVEDVSEDGKVSIDTILETLELN</sequence>
<keyword evidence="1" id="KW-0472">Membrane</keyword>
<keyword evidence="3" id="KW-1185">Reference proteome</keyword>
<dbReference type="RefSeq" id="WP_204707424.1">
    <property type="nucleotide sequence ID" value="NZ_JBHSZV010000014.1"/>
</dbReference>
<proteinExistence type="predicted"/>